<dbReference type="AlphaFoldDB" id="A0A1B0GIS0"/>
<dbReference type="VEuPathDB" id="VectorBase:LLOJ004863"/>
<dbReference type="EMBL" id="AJWK01015359">
    <property type="status" value="NOT_ANNOTATED_CDS"/>
    <property type="molecule type" value="Genomic_DNA"/>
</dbReference>
<accession>A0A1B0GIS0</accession>
<dbReference type="CDD" id="cd02440">
    <property type="entry name" value="AdoMet_MTases"/>
    <property type="match status" value="1"/>
</dbReference>
<keyword evidence="3" id="KW-1185">Reference proteome</keyword>
<dbReference type="PANTHER" id="PTHR20974">
    <property type="entry name" value="UPF0585 PROTEIN CG18661"/>
    <property type="match status" value="1"/>
</dbReference>
<dbReference type="Proteomes" id="UP000092461">
    <property type="component" value="Unassembled WGS sequence"/>
</dbReference>
<dbReference type="InterPro" id="IPR010342">
    <property type="entry name" value="DUF938"/>
</dbReference>
<reference evidence="2" key="1">
    <citation type="submission" date="2020-05" db="UniProtKB">
        <authorList>
            <consortium name="EnsemblMetazoa"/>
        </authorList>
    </citation>
    <scope>IDENTIFICATION</scope>
    <source>
        <strain evidence="2">Jacobina</strain>
    </source>
</reference>
<protein>
    <recommendedName>
        <fullName evidence="4">Methyltransferase-like 26</fullName>
    </recommendedName>
</protein>
<dbReference type="Gene3D" id="3.40.50.150">
    <property type="entry name" value="Vaccinia Virus protein VP39"/>
    <property type="match status" value="1"/>
</dbReference>
<dbReference type="Pfam" id="PF06080">
    <property type="entry name" value="DUF938"/>
    <property type="match status" value="1"/>
</dbReference>
<proteinExistence type="inferred from homology"/>
<sequence>MLRNPSAERNRGPILDVLKREFTAAGSCVRVLEIASGTGQHVVHFAREFPHIEFQPTEISENLLQSIGAFAQHSGMRNIHPPVPVDITRPCESWSHDLFSGTLRSKSIDYIININMIHITPIEATEGLFRNSSRLLRAGGLLVTYGPYGENGVIEPESNVNFDRMLRSQDPRWGIKDLVALQKLANNFRIALVRQYAMPSNNRCVIWQKVD</sequence>
<dbReference type="SUPFAM" id="SSF53335">
    <property type="entry name" value="S-adenosyl-L-methionine-dependent methyltransferases"/>
    <property type="match status" value="1"/>
</dbReference>
<evidence type="ECO:0008006" key="4">
    <source>
        <dbReference type="Google" id="ProtNLM"/>
    </source>
</evidence>
<organism evidence="2 3">
    <name type="scientific">Lutzomyia longipalpis</name>
    <name type="common">Sand fly</name>
    <dbReference type="NCBI Taxonomy" id="7200"/>
    <lineage>
        <taxon>Eukaryota</taxon>
        <taxon>Metazoa</taxon>
        <taxon>Ecdysozoa</taxon>
        <taxon>Arthropoda</taxon>
        <taxon>Hexapoda</taxon>
        <taxon>Insecta</taxon>
        <taxon>Pterygota</taxon>
        <taxon>Neoptera</taxon>
        <taxon>Endopterygota</taxon>
        <taxon>Diptera</taxon>
        <taxon>Nematocera</taxon>
        <taxon>Psychodoidea</taxon>
        <taxon>Psychodidae</taxon>
        <taxon>Lutzomyia</taxon>
        <taxon>Lutzomyia</taxon>
    </lineage>
</organism>
<dbReference type="PANTHER" id="PTHR20974:SF0">
    <property type="entry name" value="UPF0585 PROTEIN CG18661"/>
    <property type="match status" value="1"/>
</dbReference>
<evidence type="ECO:0000256" key="1">
    <source>
        <dbReference type="ARBA" id="ARBA00008308"/>
    </source>
</evidence>
<dbReference type="VEuPathDB" id="VectorBase:LLONM1_000887"/>
<name>A0A1B0GIS0_LUTLO</name>
<dbReference type="InterPro" id="IPR029063">
    <property type="entry name" value="SAM-dependent_MTases_sf"/>
</dbReference>
<comment type="similarity">
    <text evidence="1">Belongs to the UPF0585 family.</text>
</comment>
<evidence type="ECO:0000313" key="2">
    <source>
        <dbReference type="EnsemblMetazoa" id="LLOJ004863-PA"/>
    </source>
</evidence>
<evidence type="ECO:0000313" key="3">
    <source>
        <dbReference type="Proteomes" id="UP000092461"/>
    </source>
</evidence>
<dbReference type="EnsemblMetazoa" id="LLOJ004863-RA">
    <property type="protein sequence ID" value="LLOJ004863-PA"/>
    <property type="gene ID" value="LLOJ004863"/>
</dbReference>